<dbReference type="OrthoDB" id="97693at2759"/>
<accession>A0A9W7D8P3</accession>
<dbReference type="Proteomes" id="UP001165083">
    <property type="component" value="Unassembled WGS sequence"/>
</dbReference>
<proteinExistence type="predicted"/>
<evidence type="ECO:0000313" key="2">
    <source>
        <dbReference type="Proteomes" id="UP001165083"/>
    </source>
</evidence>
<comment type="caution">
    <text evidence="1">The sequence shown here is derived from an EMBL/GenBank/DDBJ whole genome shotgun (WGS) entry which is preliminary data.</text>
</comment>
<evidence type="ECO:0000313" key="1">
    <source>
        <dbReference type="EMBL" id="GMF65294.1"/>
    </source>
</evidence>
<gene>
    <name evidence="1" type="ORF">Plil01_001798100</name>
</gene>
<sequence>MSLVRRLQARAQRWHLLGRYYVNKWHYDGSKWAERVWYGQGSTGGGPQVASVAFMITRAMRQQLAAAGFPPSAISALQPAVAQQILGDKLSFAQFQELQRQQQVQQAAERAKQALKQEDEQHSALVAAEVKHAGQEQPATAALLVQQETQQCLPVSRHDVSLTVLRFINGADTREVCLQPAKSSRRAYCAGGGPSPRHGGLDLGQHVVQGRERDHHGQLDAPPQRAEYSAVHHPVARPLREVQPQRRAQHEQQREQPVAAVEVAAQRARTLGYTSSERIVVTTATKFWIEFDELYEQNSDPLPLICVQGSSGMGKTQLAFTLEGRRPYFYWLVTAIGICSQSIYKNSASISSTFRDFVRNDNPAQQSEQNIVDCNPVSIRRWPSQILDCNHDGCMFGHLVRTCNAERCDVYLQDLENADSNATLIYDCHYREEKIGIALLSNMVVGLTKLGQWGVVALVVWRCLTNHGTTKVWGVKIRCQNGDVEWVFQPEVRTGSS</sequence>
<protein>
    <submittedName>
        <fullName evidence="1">Unnamed protein product</fullName>
    </submittedName>
</protein>
<dbReference type="AlphaFoldDB" id="A0A9W7D8P3"/>
<name>A0A9W7D8P3_9STRA</name>
<reference evidence="1" key="1">
    <citation type="submission" date="2023-04" db="EMBL/GenBank/DDBJ databases">
        <title>Phytophthora lilii NBRC 32176.</title>
        <authorList>
            <person name="Ichikawa N."/>
            <person name="Sato H."/>
            <person name="Tonouchi N."/>
        </authorList>
    </citation>
    <scope>NUCLEOTIDE SEQUENCE</scope>
    <source>
        <strain evidence="1">NBRC 32176</strain>
    </source>
</reference>
<dbReference type="EMBL" id="BSXW01012459">
    <property type="protein sequence ID" value="GMF65294.1"/>
    <property type="molecule type" value="Genomic_DNA"/>
</dbReference>
<keyword evidence="2" id="KW-1185">Reference proteome</keyword>
<organism evidence="1 2">
    <name type="scientific">Phytophthora lilii</name>
    <dbReference type="NCBI Taxonomy" id="2077276"/>
    <lineage>
        <taxon>Eukaryota</taxon>
        <taxon>Sar</taxon>
        <taxon>Stramenopiles</taxon>
        <taxon>Oomycota</taxon>
        <taxon>Peronosporomycetes</taxon>
        <taxon>Peronosporales</taxon>
        <taxon>Peronosporaceae</taxon>
        <taxon>Phytophthora</taxon>
    </lineage>
</organism>